<dbReference type="PANTHER" id="PTHR48100:SF1">
    <property type="entry name" value="HISTIDINE PHOSPHATASE FAMILY PROTEIN-RELATED"/>
    <property type="match status" value="1"/>
</dbReference>
<comment type="caution">
    <text evidence="1">The sequence shown here is derived from an EMBL/GenBank/DDBJ whole genome shotgun (WGS) entry which is preliminary data.</text>
</comment>
<dbReference type="CDD" id="cd07067">
    <property type="entry name" value="HP_PGM_like"/>
    <property type="match status" value="1"/>
</dbReference>
<dbReference type="Pfam" id="PF00300">
    <property type="entry name" value="His_Phos_1"/>
    <property type="match status" value="1"/>
</dbReference>
<dbReference type="InterPro" id="IPR029033">
    <property type="entry name" value="His_PPase_superfam"/>
</dbReference>
<accession>A0A9X4RFX0</accession>
<reference evidence="1" key="1">
    <citation type="submission" date="2019-05" db="EMBL/GenBank/DDBJ databases">
        <title>Whole genome sequencing of Pseudanabaena catenata USMAC16.</title>
        <authorList>
            <person name="Khan Z."/>
            <person name="Omar W.M."/>
            <person name="Convey P."/>
            <person name="Merican F."/>
            <person name="Najimudin N."/>
        </authorList>
    </citation>
    <scope>NUCLEOTIDE SEQUENCE</scope>
    <source>
        <strain evidence="1">USMAC16</strain>
    </source>
</reference>
<dbReference type="Proteomes" id="UP001152872">
    <property type="component" value="Unassembled WGS sequence"/>
</dbReference>
<dbReference type="SUPFAM" id="SSF53254">
    <property type="entry name" value="Phosphoglycerate mutase-like"/>
    <property type="match status" value="1"/>
</dbReference>
<protein>
    <submittedName>
        <fullName evidence="1">Histidine phosphatase family protein</fullName>
        <ecNumber evidence="1">3.1.3.-</ecNumber>
    </submittedName>
</protein>
<dbReference type="InterPro" id="IPR050275">
    <property type="entry name" value="PGM_Phosphatase"/>
</dbReference>
<keyword evidence="1" id="KW-0378">Hydrolase</keyword>
<organism evidence="1 2">
    <name type="scientific">Pseudanabaena catenata USMAC16</name>
    <dbReference type="NCBI Taxonomy" id="1855837"/>
    <lineage>
        <taxon>Bacteria</taxon>
        <taxon>Bacillati</taxon>
        <taxon>Cyanobacteriota</taxon>
        <taxon>Cyanophyceae</taxon>
        <taxon>Pseudanabaenales</taxon>
        <taxon>Pseudanabaenaceae</taxon>
        <taxon>Pseudanabaena</taxon>
    </lineage>
</organism>
<dbReference type="SMART" id="SM00855">
    <property type="entry name" value="PGAM"/>
    <property type="match status" value="1"/>
</dbReference>
<gene>
    <name evidence="1" type="ORF">FEV09_01360</name>
</gene>
<keyword evidence="2" id="KW-1185">Reference proteome</keyword>
<dbReference type="EMBL" id="VBTY01000006">
    <property type="protein sequence ID" value="MDG3493198.1"/>
    <property type="molecule type" value="Genomic_DNA"/>
</dbReference>
<evidence type="ECO:0000313" key="2">
    <source>
        <dbReference type="Proteomes" id="UP001152872"/>
    </source>
</evidence>
<dbReference type="GO" id="GO:0005737">
    <property type="term" value="C:cytoplasm"/>
    <property type="evidence" value="ECO:0007669"/>
    <property type="project" value="TreeGrafter"/>
</dbReference>
<sequence>MSKTLYLVRHCQSYGQAPDAPLTIEGERQALALADWLGSLGIERLVSSTYKRAYQSFEPLADRLGLTINTDERLVEQTLSSLPLDDWRDRLAESFVDLDLCLEGGESSRTATNRAIAAIDDTLKYDVEITAIATHGKLLTLILKHFDNCFGYTEWENLTNPDVFQLQFWESSPKIQRWSAQET</sequence>
<dbReference type="GO" id="GO:0016791">
    <property type="term" value="F:phosphatase activity"/>
    <property type="evidence" value="ECO:0007669"/>
    <property type="project" value="TreeGrafter"/>
</dbReference>
<dbReference type="PANTHER" id="PTHR48100">
    <property type="entry name" value="BROAD-SPECIFICITY PHOSPHATASE YOR283W-RELATED"/>
    <property type="match status" value="1"/>
</dbReference>
<dbReference type="Gene3D" id="3.40.50.1240">
    <property type="entry name" value="Phosphoglycerate mutase-like"/>
    <property type="match status" value="1"/>
</dbReference>
<evidence type="ECO:0000313" key="1">
    <source>
        <dbReference type="EMBL" id="MDG3493198.1"/>
    </source>
</evidence>
<dbReference type="RefSeq" id="WP_009625227.1">
    <property type="nucleotide sequence ID" value="NZ_VBTY01000006.1"/>
</dbReference>
<dbReference type="InterPro" id="IPR013078">
    <property type="entry name" value="His_Pase_superF_clade-1"/>
</dbReference>
<name>A0A9X4RFX0_9CYAN</name>
<dbReference type="AlphaFoldDB" id="A0A9X4RFX0"/>
<proteinExistence type="predicted"/>
<dbReference type="EC" id="3.1.3.-" evidence="1"/>